<evidence type="ECO:0000256" key="3">
    <source>
        <dbReference type="PIRSR" id="PIRSR016184-1"/>
    </source>
</evidence>
<evidence type="ECO:0000256" key="2">
    <source>
        <dbReference type="ARBA" id="ARBA00023235"/>
    </source>
</evidence>
<protein>
    <submittedName>
        <fullName evidence="4">Phenazine biosynthesis protein</fullName>
    </submittedName>
</protein>
<dbReference type="Pfam" id="PF02567">
    <property type="entry name" value="PhzC-PhzF"/>
    <property type="match status" value="1"/>
</dbReference>
<dbReference type="EMBL" id="PEBI01000003">
    <property type="protein sequence ID" value="PJM73197.1"/>
    <property type="molecule type" value="Genomic_DNA"/>
</dbReference>
<dbReference type="GO" id="GO:0016853">
    <property type="term" value="F:isomerase activity"/>
    <property type="evidence" value="ECO:0007669"/>
    <property type="project" value="UniProtKB-KW"/>
</dbReference>
<dbReference type="PANTHER" id="PTHR13774">
    <property type="entry name" value="PHENAZINE BIOSYNTHESIS PROTEIN"/>
    <property type="match status" value="1"/>
</dbReference>
<dbReference type="GO" id="GO:0005737">
    <property type="term" value="C:cytoplasm"/>
    <property type="evidence" value="ECO:0007669"/>
    <property type="project" value="TreeGrafter"/>
</dbReference>
<dbReference type="InterPro" id="IPR003719">
    <property type="entry name" value="Phenazine_PhzF-like"/>
</dbReference>
<dbReference type="NCBIfam" id="TIGR00654">
    <property type="entry name" value="PhzF_family"/>
    <property type="match status" value="1"/>
</dbReference>
<dbReference type="AlphaFoldDB" id="A0A2M9H8R8"/>
<gene>
    <name evidence="4" type="ORF">CS006_07730</name>
</gene>
<dbReference type="OrthoDB" id="9788221at2"/>
<dbReference type="SUPFAM" id="SSF54506">
    <property type="entry name" value="Diaminopimelate epimerase-like"/>
    <property type="match status" value="1"/>
</dbReference>
<evidence type="ECO:0000313" key="5">
    <source>
        <dbReference type="Proteomes" id="UP000229095"/>
    </source>
</evidence>
<feature type="active site" evidence="3">
    <location>
        <position position="44"/>
    </location>
</feature>
<dbReference type="PANTHER" id="PTHR13774:SF17">
    <property type="entry name" value="PHENAZINE BIOSYNTHESIS-LIKE DOMAIN-CONTAINING PROTEIN"/>
    <property type="match status" value="1"/>
</dbReference>
<reference evidence="4 5" key="1">
    <citation type="submission" date="2017-10" db="EMBL/GenBank/DDBJ databases">
        <title>Draft genome sequences of strains TRE 1, TRE 9, TRE H and TRI 7, isolated from tamarins, belonging to four potential novel Bifidobacterium species.</title>
        <authorList>
            <person name="Mattarelli P."/>
            <person name="Modesto M."/>
            <person name="Puglisi E."/>
            <person name="Morelli L."/>
            <person name="Spezio C."/>
            <person name="Bonetti A."/>
            <person name="Sandri C."/>
        </authorList>
    </citation>
    <scope>NUCLEOTIDE SEQUENCE [LARGE SCALE GENOMIC DNA]</scope>
    <source>
        <strain evidence="5">TRE1</strain>
    </source>
</reference>
<dbReference type="Proteomes" id="UP000229095">
    <property type="component" value="Unassembled WGS sequence"/>
</dbReference>
<sequence>MQQYVVDAFTDRVFRGNPAAVCLPPSWPSDELMADIAMENRLSETAFIVREPEGYHLRWFTPGGEIDLCGHATLASAYVVLHFVEPKADEVHFHTMSGELSVVRRRDESGREIFVMDFPAYDLTSVPVTDAMEQALGARPVEAWLGRDLLCVMDGERTVRGLTPDMTLMAKLDGLLVNVTAAGEAGTGFDCVSRSFAPKLGIVEDPVCGSGHCHILPYWSRRFGKSNLVACQASERGGIIHASVGDGRVSLGGEAALFSMGEILPNH</sequence>
<dbReference type="PIRSF" id="PIRSF016184">
    <property type="entry name" value="PhzC_PhzF"/>
    <property type="match status" value="1"/>
</dbReference>
<dbReference type="Gene3D" id="3.10.310.10">
    <property type="entry name" value="Diaminopimelate Epimerase, Chain A, domain 1"/>
    <property type="match status" value="2"/>
</dbReference>
<accession>A0A2M9H8R8</accession>
<organism evidence="4 5">
    <name type="scientific">Bifidobacterium primatium</name>
    <dbReference type="NCBI Taxonomy" id="2045438"/>
    <lineage>
        <taxon>Bacteria</taxon>
        <taxon>Bacillati</taxon>
        <taxon>Actinomycetota</taxon>
        <taxon>Actinomycetes</taxon>
        <taxon>Bifidobacteriales</taxon>
        <taxon>Bifidobacteriaceae</taxon>
        <taxon>Bifidobacterium</taxon>
    </lineage>
</organism>
<comment type="caution">
    <text evidence="4">The sequence shown here is derived from an EMBL/GenBank/DDBJ whole genome shotgun (WGS) entry which is preliminary data.</text>
</comment>
<keyword evidence="5" id="KW-1185">Reference proteome</keyword>
<evidence type="ECO:0000256" key="1">
    <source>
        <dbReference type="ARBA" id="ARBA00008270"/>
    </source>
</evidence>
<comment type="similarity">
    <text evidence="1">Belongs to the PhzF family.</text>
</comment>
<name>A0A2M9H8R8_9BIFI</name>
<keyword evidence="2" id="KW-0413">Isomerase</keyword>
<proteinExistence type="inferred from homology"/>
<evidence type="ECO:0000313" key="4">
    <source>
        <dbReference type="EMBL" id="PJM73197.1"/>
    </source>
</evidence>